<dbReference type="EMBL" id="CP089278">
    <property type="protein sequence ID" value="USP80094.1"/>
    <property type="molecule type" value="Genomic_DNA"/>
</dbReference>
<evidence type="ECO:0000313" key="7">
    <source>
        <dbReference type="EMBL" id="USP80094.1"/>
    </source>
</evidence>
<feature type="compositionally biased region" description="Basic and acidic residues" evidence="5">
    <location>
        <begin position="747"/>
        <end position="759"/>
    </location>
</feature>
<feature type="compositionally biased region" description="Low complexity" evidence="5">
    <location>
        <begin position="721"/>
        <end position="731"/>
    </location>
</feature>
<feature type="compositionally biased region" description="Acidic residues" evidence="5">
    <location>
        <begin position="760"/>
        <end position="770"/>
    </location>
</feature>
<evidence type="ECO:0000256" key="2">
    <source>
        <dbReference type="ARBA" id="ARBA00022692"/>
    </source>
</evidence>
<evidence type="ECO:0000256" key="4">
    <source>
        <dbReference type="ARBA" id="ARBA00023136"/>
    </source>
</evidence>
<reference evidence="7" key="1">
    <citation type="submission" date="2021-12" db="EMBL/GenBank/DDBJ databases">
        <title>Curvularia clavata genome.</title>
        <authorList>
            <person name="Cao Y."/>
        </authorList>
    </citation>
    <scope>NUCLEOTIDE SEQUENCE</scope>
    <source>
        <strain evidence="7">Yc1106</strain>
    </source>
</reference>
<name>A0A9Q9DVQ2_CURCL</name>
<dbReference type="GO" id="GO:0005886">
    <property type="term" value="C:plasma membrane"/>
    <property type="evidence" value="ECO:0007669"/>
    <property type="project" value="UniProtKB-SubCell"/>
</dbReference>
<feature type="region of interest" description="Disordered" evidence="5">
    <location>
        <begin position="711"/>
        <end position="770"/>
    </location>
</feature>
<evidence type="ECO:0000313" key="8">
    <source>
        <dbReference type="Proteomes" id="UP001056012"/>
    </source>
</evidence>
<dbReference type="VEuPathDB" id="FungiDB:yc1106_07368"/>
<comment type="subcellular location">
    <subcellularLocation>
        <location evidence="1">Cell membrane</location>
        <topology evidence="1">Multi-pass membrane protein</topology>
    </subcellularLocation>
</comment>
<evidence type="ECO:0000256" key="5">
    <source>
        <dbReference type="SAM" id="MobiDB-lite"/>
    </source>
</evidence>
<dbReference type="PANTHER" id="PTHR46494">
    <property type="entry name" value="CORA FAMILY METAL ION TRANSPORTER (EUROFUNG)"/>
    <property type="match status" value="1"/>
</dbReference>
<dbReference type="GO" id="GO:0015087">
    <property type="term" value="F:cobalt ion transmembrane transporter activity"/>
    <property type="evidence" value="ECO:0007669"/>
    <property type="project" value="TreeGrafter"/>
</dbReference>
<dbReference type="GO" id="GO:0050897">
    <property type="term" value="F:cobalt ion binding"/>
    <property type="evidence" value="ECO:0007669"/>
    <property type="project" value="TreeGrafter"/>
</dbReference>
<dbReference type="Gene3D" id="1.20.58.340">
    <property type="entry name" value="Magnesium transport protein CorA, transmembrane region"/>
    <property type="match status" value="1"/>
</dbReference>
<feature type="region of interest" description="Disordered" evidence="5">
    <location>
        <begin position="56"/>
        <end position="75"/>
    </location>
</feature>
<dbReference type="GO" id="GO:0015095">
    <property type="term" value="F:magnesium ion transmembrane transporter activity"/>
    <property type="evidence" value="ECO:0007669"/>
    <property type="project" value="TreeGrafter"/>
</dbReference>
<evidence type="ECO:0000256" key="3">
    <source>
        <dbReference type="ARBA" id="ARBA00022989"/>
    </source>
</evidence>
<feature type="region of interest" description="Disordered" evidence="5">
    <location>
        <begin position="1"/>
        <end position="41"/>
    </location>
</feature>
<accession>A0A9Q9DVQ2</accession>
<evidence type="ECO:0000256" key="1">
    <source>
        <dbReference type="ARBA" id="ARBA00004651"/>
    </source>
</evidence>
<dbReference type="GO" id="GO:0000287">
    <property type="term" value="F:magnesium ion binding"/>
    <property type="evidence" value="ECO:0007669"/>
    <property type="project" value="TreeGrafter"/>
</dbReference>
<keyword evidence="4 6" id="KW-0472">Membrane</keyword>
<dbReference type="InterPro" id="IPR002523">
    <property type="entry name" value="MgTranspt_CorA/ZnTranspt_ZntB"/>
</dbReference>
<feature type="transmembrane region" description="Helical" evidence="6">
    <location>
        <begin position="505"/>
        <end position="525"/>
    </location>
</feature>
<keyword evidence="2 6" id="KW-0812">Transmembrane</keyword>
<dbReference type="Pfam" id="PF01544">
    <property type="entry name" value="CorA"/>
    <property type="match status" value="1"/>
</dbReference>
<organism evidence="7 8">
    <name type="scientific">Curvularia clavata</name>
    <dbReference type="NCBI Taxonomy" id="95742"/>
    <lineage>
        <taxon>Eukaryota</taxon>
        <taxon>Fungi</taxon>
        <taxon>Dikarya</taxon>
        <taxon>Ascomycota</taxon>
        <taxon>Pezizomycotina</taxon>
        <taxon>Dothideomycetes</taxon>
        <taxon>Pleosporomycetidae</taxon>
        <taxon>Pleosporales</taxon>
        <taxon>Pleosporineae</taxon>
        <taxon>Pleosporaceae</taxon>
        <taxon>Curvularia</taxon>
    </lineage>
</organism>
<keyword evidence="8" id="KW-1185">Reference proteome</keyword>
<dbReference type="SUPFAM" id="SSF144083">
    <property type="entry name" value="Magnesium transport protein CorA, transmembrane region"/>
    <property type="match status" value="1"/>
</dbReference>
<sequence length="770" mass="88025">MSNIRTSGSALPSPPPPITVEDTATDHTATSSPELDDMDTPQAYTTSASQYIKIGDTQTRPQGYRRGTFGHRRKHSPNLEWRQPWTKDSWQQGRVLLIDYVAKEHSAGRRKIVAQEFCDIDSLRRFYRKEDLAGQAALRVIHVQNASWATRFLLRKFNIDANDELVGTSFGRWARYEKPQQRGGKPVLNGRTFRTSRDPWRGISRAALGADYLKPYSRYTPFPFNGGNKSIMELNHYDEEDQPRYGYDVYVQRLSVYVQWSDGTPGQAVDPDIPNPYDEEAWDEYMRLKKSYGNVDANEHPDKYIPKLRSLDNGNTIIIFENSITGSVKDTLIGARQEIESRWRRLSFYLPADNEETLTAECMDFVLQDIFKALAYNWQKFMGLCETHVGILEDKIYENPADESRAPELWKNSAQWLKIERLIYIHLDVVKEMVSYLHDLSGNNPKESSSQPWLGSMPDEIEKLTGQWERDVILPTSSLSDLMYKSVGIRDARHSLQLGLSMWRLSWITFIFLPLTFTVGLFGMNVSTFESNPDIKWWFIVSFPVLAVVLILWYGVKHSLASQRQNPMRRGVYEALYHELATEHSSLWTRRGPRDGVVPIGWWGNIKWRLITHWFGKDKMKLGRDYDPAAEEFGSWSRTKRWLARRWLGELAVMPLPQAMPNPPNSANQPPIDTVSAYPLDKNLGAIGELLSIATPVAVAELDPTTASRLQSRVPVERLRSLSPPARAASRSRSRNSQGSSDGGVMVEEKSEAVLRGEMEGEEVLETQRP</sequence>
<keyword evidence="3 6" id="KW-1133">Transmembrane helix</keyword>
<dbReference type="OrthoDB" id="194358at2759"/>
<dbReference type="AlphaFoldDB" id="A0A9Q9DVQ2"/>
<feature type="compositionally biased region" description="Polar residues" evidence="5">
    <location>
        <begin position="1"/>
        <end position="10"/>
    </location>
</feature>
<evidence type="ECO:0000256" key="6">
    <source>
        <dbReference type="SAM" id="Phobius"/>
    </source>
</evidence>
<dbReference type="InterPro" id="IPR045863">
    <property type="entry name" value="CorA_TM1_TM2"/>
</dbReference>
<dbReference type="PANTHER" id="PTHR46494:SF1">
    <property type="entry name" value="CORA FAMILY METAL ION TRANSPORTER (EUROFUNG)"/>
    <property type="match status" value="1"/>
</dbReference>
<gene>
    <name evidence="7" type="ORF">yc1106_07368</name>
</gene>
<feature type="transmembrane region" description="Helical" evidence="6">
    <location>
        <begin position="537"/>
        <end position="556"/>
    </location>
</feature>
<proteinExistence type="predicted"/>
<dbReference type="Proteomes" id="UP001056012">
    <property type="component" value="Chromosome 5"/>
</dbReference>
<protein>
    <submittedName>
        <fullName evidence="7">Uncharacterized protein</fullName>
    </submittedName>
</protein>